<organism evidence="1 2">
    <name type="scientific">Nelumbo nucifera</name>
    <name type="common">Sacred lotus</name>
    <dbReference type="NCBI Taxonomy" id="4432"/>
    <lineage>
        <taxon>Eukaryota</taxon>
        <taxon>Viridiplantae</taxon>
        <taxon>Streptophyta</taxon>
        <taxon>Embryophyta</taxon>
        <taxon>Tracheophyta</taxon>
        <taxon>Spermatophyta</taxon>
        <taxon>Magnoliopsida</taxon>
        <taxon>Proteales</taxon>
        <taxon>Nelumbonaceae</taxon>
        <taxon>Nelumbo</taxon>
    </lineage>
</organism>
<sequence length="94" mass="10765">MRLKNTNKKKNKIKPKLEKIVSSSESLTVKSCLFLFHFDGSAMKPPTSSLNLQIDTLLNPPALWLDTILIFGNQIRKWPTDWNSINAPLDCYVF</sequence>
<dbReference type="Proteomes" id="UP000607653">
    <property type="component" value="Unassembled WGS sequence"/>
</dbReference>
<accession>A0A822Y8K0</accession>
<evidence type="ECO:0000313" key="1">
    <source>
        <dbReference type="EMBL" id="DAD30384.1"/>
    </source>
</evidence>
<proteinExistence type="predicted"/>
<comment type="caution">
    <text evidence="1">The sequence shown here is derived from an EMBL/GenBank/DDBJ whole genome shotgun (WGS) entry which is preliminary data.</text>
</comment>
<evidence type="ECO:0000313" key="2">
    <source>
        <dbReference type="Proteomes" id="UP000607653"/>
    </source>
</evidence>
<name>A0A822Y8K0_NELNU</name>
<dbReference type="EMBL" id="DUZY01000003">
    <property type="protein sequence ID" value="DAD30384.1"/>
    <property type="molecule type" value="Genomic_DNA"/>
</dbReference>
<dbReference type="AlphaFoldDB" id="A0A822Y8K0"/>
<gene>
    <name evidence="1" type="ORF">HUJ06_009235</name>
</gene>
<keyword evidence="2" id="KW-1185">Reference proteome</keyword>
<reference evidence="1 2" key="1">
    <citation type="journal article" date="2020" name="Mol. Biol. Evol.">
        <title>Distinct Expression and Methylation Patterns for Genes with Different Fates following a Single Whole-Genome Duplication in Flowering Plants.</title>
        <authorList>
            <person name="Shi T."/>
            <person name="Rahmani R.S."/>
            <person name="Gugger P.F."/>
            <person name="Wang M."/>
            <person name="Li H."/>
            <person name="Zhang Y."/>
            <person name="Li Z."/>
            <person name="Wang Q."/>
            <person name="Van de Peer Y."/>
            <person name="Marchal K."/>
            <person name="Chen J."/>
        </authorList>
    </citation>
    <scope>NUCLEOTIDE SEQUENCE [LARGE SCALE GENOMIC DNA]</scope>
    <source>
        <tissue evidence="1">Leaf</tissue>
    </source>
</reference>
<protein>
    <submittedName>
        <fullName evidence="1">Uncharacterized protein</fullName>
    </submittedName>
</protein>